<dbReference type="Gene3D" id="3.40.1000.10">
    <property type="entry name" value="Mog1/PsbP, alpha/beta/alpha sandwich"/>
    <property type="match status" value="1"/>
</dbReference>
<dbReference type="RefSeq" id="WP_343984718.1">
    <property type="nucleotide sequence ID" value="NZ_BAAAJG010000025.1"/>
</dbReference>
<keyword evidence="4" id="KW-1185">Reference proteome</keyword>
<protein>
    <recommendedName>
        <fullName evidence="5">Lipoprotein LpqN</fullName>
    </recommendedName>
</protein>
<dbReference type="EMBL" id="JBHUCP010000033">
    <property type="protein sequence ID" value="MFD1534295.1"/>
    <property type="molecule type" value="Genomic_DNA"/>
</dbReference>
<reference evidence="4" key="1">
    <citation type="journal article" date="2019" name="Int. J. Syst. Evol. Microbiol.">
        <title>The Global Catalogue of Microorganisms (GCM) 10K type strain sequencing project: providing services to taxonomists for standard genome sequencing and annotation.</title>
        <authorList>
            <consortium name="The Broad Institute Genomics Platform"/>
            <consortium name="The Broad Institute Genome Sequencing Center for Infectious Disease"/>
            <person name="Wu L."/>
            <person name="Ma J."/>
        </authorList>
    </citation>
    <scope>NUCLEOTIDE SEQUENCE [LARGE SCALE GENOMIC DNA]</scope>
    <source>
        <strain evidence="4">JCM 12165</strain>
    </source>
</reference>
<feature type="chain" id="PRO_5045143485" description="Lipoprotein LpqN" evidence="2">
    <location>
        <begin position="19"/>
        <end position="205"/>
    </location>
</feature>
<evidence type="ECO:0000313" key="3">
    <source>
        <dbReference type="EMBL" id="MFD1534295.1"/>
    </source>
</evidence>
<feature type="region of interest" description="Disordered" evidence="1">
    <location>
        <begin position="33"/>
        <end position="60"/>
    </location>
</feature>
<name>A0ABW4FUW0_9PSEU</name>
<keyword evidence="2" id="KW-0732">Signal</keyword>
<evidence type="ECO:0000256" key="1">
    <source>
        <dbReference type="SAM" id="MobiDB-lite"/>
    </source>
</evidence>
<evidence type="ECO:0000256" key="2">
    <source>
        <dbReference type="SAM" id="SignalP"/>
    </source>
</evidence>
<dbReference type="Proteomes" id="UP001597145">
    <property type="component" value="Unassembled WGS sequence"/>
</dbReference>
<gene>
    <name evidence="3" type="ORF">ACFSCY_33250</name>
</gene>
<feature type="signal peptide" evidence="2">
    <location>
        <begin position="1"/>
        <end position="18"/>
    </location>
</feature>
<dbReference type="PROSITE" id="PS51257">
    <property type="entry name" value="PROKAR_LIPOPROTEIN"/>
    <property type="match status" value="1"/>
</dbReference>
<proteinExistence type="predicted"/>
<accession>A0ABW4FUW0</accession>
<comment type="caution">
    <text evidence="3">The sequence shown here is derived from an EMBL/GenBank/DDBJ whole genome shotgun (WGS) entry which is preliminary data.</text>
</comment>
<evidence type="ECO:0008006" key="5">
    <source>
        <dbReference type="Google" id="ProtNLM"/>
    </source>
</evidence>
<sequence>MRIALACVGLVVGVLALAGCTVQVPGTAGPSLASVAVPESPSPTPPADPPSNEGRFTDAQGRFSLVPPTNWTADTSGTQGTAVVFLDPQPSSSVAGRFSSNINVLVVQSAADLSTTVLGARQELQGLTAYASTVDEQITLGDGTIAHMLGGSFTDSGTGLTLRNVQLFTVHGDMTLVATGTSLQDVWSAYEQTFQTSLRSLTVAG</sequence>
<feature type="compositionally biased region" description="Pro residues" evidence="1">
    <location>
        <begin position="40"/>
        <end position="49"/>
    </location>
</feature>
<evidence type="ECO:0000313" key="4">
    <source>
        <dbReference type="Proteomes" id="UP001597145"/>
    </source>
</evidence>
<organism evidence="3 4">
    <name type="scientific">Pseudonocardia aurantiaca</name>
    <dbReference type="NCBI Taxonomy" id="75290"/>
    <lineage>
        <taxon>Bacteria</taxon>
        <taxon>Bacillati</taxon>
        <taxon>Actinomycetota</taxon>
        <taxon>Actinomycetes</taxon>
        <taxon>Pseudonocardiales</taxon>
        <taxon>Pseudonocardiaceae</taxon>
        <taxon>Pseudonocardia</taxon>
    </lineage>
</organism>